<dbReference type="Gene3D" id="3.30.250.20">
    <property type="entry name" value="L1 transposable element, C-terminal domain"/>
    <property type="match status" value="1"/>
</dbReference>
<dbReference type="InterPro" id="IPR004244">
    <property type="entry name" value="Transposase_22"/>
</dbReference>
<dbReference type="AlphaFoldDB" id="A0AAV7RE34"/>
<protein>
    <recommendedName>
        <fullName evidence="5">L1 transposable element RRM domain-containing protein</fullName>
    </recommendedName>
</protein>
<gene>
    <name evidence="3" type="ORF">NDU88_003354</name>
</gene>
<comment type="caution">
    <text evidence="3">The sequence shown here is derived from an EMBL/GenBank/DDBJ whole genome shotgun (WGS) entry which is preliminary data.</text>
</comment>
<dbReference type="InterPro" id="IPR042566">
    <property type="entry name" value="L1_C"/>
</dbReference>
<proteinExistence type="predicted"/>
<evidence type="ECO:0000256" key="2">
    <source>
        <dbReference type="SAM" id="MobiDB-lite"/>
    </source>
</evidence>
<dbReference type="Gene3D" id="1.20.1260.80">
    <property type="match status" value="1"/>
</dbReference>
<feature type="region of interest" description="Disordered" evidence="2">
    <location>
        <begin position="1"/>
        <end position="40"/>
    </location>
</feature>
<evidence type="ECO:0000313" key="4">
    <source>
        <dbReference type="Proteomes" id="UP001066276"/>
    </source>
</evidence>
<dbReference type="Proteomes" id="UP001066276">
    <property type="component" value="Chromosome 5"/>
</dbReference>
<name>A0AAV7RE34_PLEWA</name>
<keyword evidence="1" id="KW-0175">Coiled coil</keyword>
<dbReference type="PANTHER" id="PTHR11505">
    <property type="entry name" value="L1 TRANSPOSABLE ELEMENT-RELATED"/>
    <property type="match status" value="1"/>
</dbReference>
<dbReference type="Gene3D" id="3.30.70.1820">
    <property type="entry name" value="L1 transposable element, RRM domain"/>
    <property type="match status" value="1"/>
</dbReference>
<feature type="compositionally biased region" description="Basic and acidic residues" evidence="2">
    <location>
        <begin position="1"/>
        <end position="17"/>
    </location>
</feature>
<evidence type="ECO:0008006" key="5">
    <source>
        <dbReference type="Google" id="ProtNLM"/>
    </source>
</evidence>
<reference evidence="3" key="1">
    <citation type="journal article" date="2022" name="bioRxiv">
        <title>Sequencing and chromosome-scale assembly of the giantPleurodeles waltlgenome.</title>
        <authorList>
            <person name="Brown T."/>
            <person name="Elewa A."/>
            <person name="Iarovenko S."/>
            <person name="Subramanian E."/>
            <person name="Araus A.J."/>
            <person name="Petzold A."/>
            <person name="Susuki M."/>
            <person name="Suzuki K.-i.T."/>
            <person name="Hayashi T."/>
            <person name="Toyoda A."/>
            <person name="Oliveira C."/>
            <person name="Osipova E."/>
            <person name="Leigh N.D."/>
            <person name="Simon A."/>
            <person name="Yun M.H."/>
        </authorList>
    </citation>
    <scope>NUCLEOTIDE SEQUENCE</scope>
    <source>
        <strain evidence="3">20211129_DDA</strain>
        <tissue evidence="3">Liver</tissue>
    </source>
</reference>
<sequence length="294" mass="33300">MGKTDKTQARLQFERRKTQGPAGDGTAMGLEKGPENTPGEEQDLRQLLMSMQHSLNQIDGKINAFEYRMDRMSKRIDKHVERLHHVENRVSAAEDGQTELAGGQTKLNRELSALKLKVEDMEARSRRNNLRIVGLAESTAITNIESYIEQLLVQLLGRTTFLDLFVVERAHRSLAAHPPPGAPPRPIIARLLNFRDRNAALRRAQELKLLQYEGATLSLYPDFTVQVQEARRKFIEGKKQLGSMHLEYRMLYPAKLRVDVDGSPIIFTDPKKLEHFVKRRKAGGGVEAAADEDL</sequence>
<feature type="coiled-coil region" evidence="1">
    <location>
        <begin position="69"/>
        <end position="124"/>
    </location>
</feature>
<evidence type="ECO:0000256" key="1">
    <source>
        <dbReference type="SAM" id="Coils"/>
    </source>
</evidence>
<organism evidence="3 4">
    <name type="scientific">Pleurodeles waltl</name>
    <name type="common">Iberian ribbed newt</name>
    <dbReference type="NCBI Taxonomy" id="8319"/>
    <lineage>
        <taxon>Eukaryota</taxon>
        <taxon>Metazoa</taxon>
        <taxon>Chordata</taxon>
        <taxon>Craniata</taxon>
        <taxon>Vertebrata</taxon>
        <taxon>Euteleostomi</taxon>
        <taxon>Amphibia</taxon>
        <taxon>Batrachia</taxon>
        <taxon>Caudata</taxon>
        <taxon>Salamandroidea</taxon>
        <taxon>Salamandridae</taxon>
        <taxon>Pleurodelinae</taxon>
        <taxon>Pleurodeles</taxon>
    </lineage>
</organism>
<accession>A0AAV7RE34</accession>
<dbReference type="EMBL" id="JANPWB010000009">
    <property type="protein sequence ID" value="KAJ1150564.1"/>
    <property type="molecule type" value="Genomic_DNA"/>
</dbReference>
<keyword evidence="4" id="KW-1185">Reference proteome</keyword>
<evidence type="ECO:0000313" key="3">
    <source>
        <dbReference type="EMBL" id="KAJ1150564.1"/>
    </source>
</evidence>